<comment type="caution">
    <text evidence="2">The sequence shown here is derived from an EMBL/GenBank/DDBJ whole genome shotgun (WGS) entry which is preliminary data.</text>
</comment>
<evidence type="ECO:0000313" key="2">
    <source>
        <dbReference type="EMBL" id="KAH9837658.1"/>
    </source>
</evidence>
<organism evidence="2 3">
    <name type="scientific">Rhodofomes roseus</name>
    <dbReference type="NCBI Taxonomy" id="34475"/>
    <lineage>
        <taxon>Eukaryota</taxon>
        <taxon>Fungi</taxon>
        <taxon>Dikarya</taxon>
        <taxon>Basidiomycota</taxon>
        <taxon>Agaricomycotina</taxon>
        <taxon>Agaricomycetes</taxon>
        <taxon>Polyporales</taxon>
        <taxon>Rhodofomes</taxon>
    </lineage>
</organism>
<dbReference type="Proteomes" id="UP000814176">
    <property type="component" value="Unassembled WGS sequence"/>
</dbReference>
<dbReference type="Pfam" id="PF18759">
    <property type="entry name" value="Plavaka"/>
    <property type="match status" value="1"/>
</dbReference>
<reference evidence="2 3" key="1">
    <citation type="journal article" date="2021" name="Environ. Microbiol.">
        <title>Gene family expansions and transcriptome signatures uncover fungal adaptations to wood decay.</title>
        <authorList>
            <person name="Hage H."/>
            <person name="Miyauchi S."/>
            <person name="Viragh M."/>
            <person name="Drula E."/>
            <person name="Min B."/>
            <person name="Chaduli D."/>
            <person name="Navarro D."/>
            <person name="Favel A."/>
            <person name="Norest M."/>
            <person name="Lesage-Meessen L."/>
            <person name="Balint B."/>
            <person name="Merenyi Z."/>
            <person name="de Eugenio L."/>
            <person name="Morin E."/>
            <person name="Martinez A.T."/>
            <person name="Baldrian P."/>
            <person name="Stursova M."/>
            <person name="Martinez M.J."/>
            <person name="Novotny C."/>
            <person name="Magnuson J.K."/>
            <person name="Spatafora J.W."/>
            <person name="Maurice S."/>
            <person name="Pangilinan J."/>
            <person name="Andreopoulos W."/>
            <person name="LaButti K."/>
            <person name="Hundley H."/>
            <person name="Na H."/>
            <person name="Kuo A."/>
            <person name="Barry K."/>
            <person name="Lipzen A."/>
            <person name="Henrissat B."/>
            <person name="Riley R."/>
            <person name="Ahrendt S."/>
            <person name="Nagy L.G."/>
            <person name="Grigoriev I.V."/>
            <person name="Martin F."/>
            <person name="Rosso M.N."/>
        </authorList>
    </citation>
    <scope>NUCLEOTIDE SEQUENCE [LARGE SCALE GENOMIC DNA]</scope>
    <source>
        <strain evidence="2 3">CIRM-BRFM 1785</strain>
    </source>
</reference>
<proteinExistence type="predicted"/>
<accession>A0ABQ8KI60</accession>
<evidence type="ECO:0000313" key="3">
    <source>
        <dbReference type="Proteomes" id="UP000814176"/>
    </source>
</evidence>
<name>A0ABQ8KI60_9APHY</name>
<dbReference type="InterPro" id="IPR041078">
    <property type="entry name" value="Plavaka"/>
</dbReference>
<evidence type="ECO:0000256" key="1">
    <source>
        <dbReference type="SAM" id="MobiDB-lite"/>
    </source>
</evidence>
<feature type="region of interest" description="Disordered" evidence="1">
    <location>
        <begin position="1"/>
        <end position="27"/>
    </location>
</feature>
<sequence>MEEALRHPSVVESFPSNRAGAPVPNRDAQPAGYHQYARTFSGRNPWAPFQNRIDWALARWAKLRGPGSNAFTELLKIEGVPEALGLSYRNTIELNKLIDEHIPGRPRFQRREIIVSGEAFEVYFRDVIECIRALFGDAEFAQYLVFVPERHWVDARKTIRLYHDMHTGKWWWATQVDLERSHPGATIIPVILSSDKTQVTLFRNKVAYPLYMTIGNIPKHIRRKPSQRAWVLLAYLPASRMSHIMNKAARRRVVANVYHACVRRILHPLKDAGIEGVEMSSADGAVRHTHPLVAAFSADYQEQTLTTGAKTGECATCEVPPNELGDGSDTQYPIRNIRRILDALALADGPPDEFRRACREAGIKPIYKPWWQDLPYCDIFLAITPDILHQLLQGLIMHIIAWVILAYGAAEIDARCRRMPQNHGARFFLNGITTLSHLSGQEREDICCILLGLIIDLPLPGGLSPVRLVRTVRAILDFLYLAGYPAHTSKTLDLMDDALSRFHANKDIFIDLGIRSNFNLPKLHWVSKHWRRAIEYLGTSDNFDTQYTERLHIDFAKQAYRATNHKDEFRQMTRWLERKEKIMQHERFVAWRLAGATTPSLPNPVLQPPQPTIHLSMTKHPSVASVSIRELVNDYGATYFLAAMGRYVAQIRYPHIQTRRQLEEEARNIWLPFHSVGVHHKAHFWLGDAEHFQPMSDSWDVAHAKPSWKNKHGLEIPARFDTVLVNTDEGGYSGVKGYCVAQVRVMFHTPKTAHTTIFPLEHQSPKHLAYVEWFTDFANAPNPVHGMYKVKREVQNGERLASIIPVKNIRRTVLLFPSFGPVAPHDWTTSNVLEESPTFHVDRHLDRHSFVVVQ</sequence>
<keyword evidence="3" id="KW-1185">Reference proteome</keyword>
<protein>
    <submittedName>
        <fullName evidence="2">Uncharacterized protein</fullName>
    </submittedName>
</protein>
<dbReference type="EMBL" id="JADCUA010000008">
    <property type="protein sequence ID" value="KAH9837658.1"/>
    <property type="molecule type" value="Genomic_DNA"/>
</dbReference>
<gene>
    <name evidence="2" type="ORF">C8Q71DRAFT_706547</name>
</gene>
<dbReference type="RefSeq" id="XP_047779696.1">
    <property type="nucleotide sequence ID" value="XM_047920510.1"/>
</dbReference>
<dbReference type="GeneID" id="72001242"/>